<evidence type="ECO:0000259" key="6">
    <source>
        <dbReference type="Pfam" id="PF06144"/>
    </source>
</evidence>
<dbReference type="GO" id="GO:0003887">
    <property type="term" value="F:DNA-directed DNA polymerase activity"/>
    <property type="evidence" value="ECO:0007669"/>
    <property type="project" value="UniProtKB-UniRule"/>
</dbReference>
<dbReference type="InterPro" id="IPR048466">
    <property type="entry name" value="DNA_pol3_delta-like_C"/>
</dbReference>
<evidence type="ECO:0000256" key="2">
    <source>
        <dbReference type="ARBA" id="ARBA00022695"/>
    </source>
</evidence>
<dbReference type="GO" id="GO:0006261">
    <property type="term" value="P:DNA-templated DNA replication"/>
    <property type="evidence" value="ECO:0007669"/>
    <property type="project" value="TreeGrafter"/>
</dbReference>
<keyword evidence="1 8" id="KW-0808">Transferase</keyword>
<dbReference type="EC" id="2.7.7.7" evidence="5"/>
<evidence type="ECO:0000259" key="7">
    <source>
        <dbReference type="Pfam" id="PF21694"/>
    </source>
</evidence>
<evidence type="ECO:0000256" key="3">
    <source>
        <dbReference type="ARBA" id="ARBA00022705"/>
    </source>
</evidence>
<dbReference type="EMBL" id="CP076680">
    <property type="protein sequence ID" value="QWU99459.1"/>
    <property type="molecule type" value="Genomic_DNA"/>
</dbReference>
<dbReference type="RefSeq" id="WP_216692266.1">
    <property type="nucleotide sequence ID" value="NZ_CP076680.1"/>
</dbReference>
<accession>A0AAJ4NP51</accession>
<dbReference type="InterPro" id="IPR010372">
    <property type="entry name" value="DNA_pol3_delta_N"/>
</dbReference>
<evidence type="ECO:0000313" key="9">
    <source>
        <dbReference type="Proteomes" id="UP000683421"/>
    </source>
</evidence>
<keyword evidence="3" id="KW-0235">DNA replication</keyword>
<keyword evidence="2 8" id="KW-0548">Nucleotidyltransferase</keyword>
<evidence type="ECO:0000256" key="1">
    <source>
        <dbReference type="ARBA" id="ARBA00022679"/>
    </source>
</evidence>
<proteinExistence type="predicted"/>
<name>A0AAJ4NP51_9GAMM</name>
<dbReference type="GO" id="GO:0009360">
    <property type="term" value="C:DNA polymerase III complex"/>
    <property type="evidence" value="ECO:0007669"/>
    <property type="project" value="UniProtKB-UniRule"/>
</dbReference>
<organism evidence="8 9">
    <name type="scientific">Francisella salimarina</name>
    <dbReference type="NCBI Taxonomy" id="2599927"/>
    <lineage>
        <taxon>Bacteria</taxon>
        <taxon>Pseudomonadati</taxon>
        <taxon>Pseudomonadota</taxon>
        <taxon>Gammaproteobacteria</taxon>
        <taxon>Thiotrichales</taxon>
        <taxon>Francisellaceae</taxon>
        <taxon>Francisella</taxon>
    </lineage>
</organism>
<evidence type="ECO:0000256" key="4">
    <source>
        <dbReference type="ARBA" id="ARBA00022932"/>
    </source>
</evidence>
<dbReference type="Pfam" id="PF06144">
    <property type="entry name" value="DNA_pol3_delta"/>
    <property type="match status" value="1"/>
</dbReference>
<dbReference type="AlphaFoldDB" id="A0AAJ4NP51"/>
<dbReference type="GO" id="GO:0003677">
    <property type="term" value="F:DNA binding"/>
    <property type="evidence" value="ECO:0007669"/>
    <property type="project" value="InterPro"/>
</dbReference>
<protein>
    <recommendedName>
        <fullName evidence="5">DNA polymerase III subunit delta</fullName>
        <ecNumber evidence="5">2.7.7.7</ecNumber>
    </recommendedName>
</protein>
<feature type="domain" description="DNA polymerase III delta subunit-like C-terminal" evidence="7">
    <location>
        <begin position="207"/>
        <end position="309"/>
    </location>
</feature>
<dbReference type="Pfam" id="PF21694">
    <property type="entry name" value="DNA_pol3_delta_C"/>
    <property type="match status" value="1"/>
</dbReference>
<sequence>MQLSYFDLLKKNDLTEYKLFIITGDEPLQKHNIIEKITDQFKAKSYEISYHDLNEQNLDVLYGEVDSLSLFAMDRLIQFSFDKPPQKKLQQALVDKLSNEDDNIYLLVFNGMKKQNISAKWFQSLEHRAVHIRIFQPNIDNAINIIDYEAKQLGLTLTKAAIQLLVQKTEGNLIASKQIIKLLSRQEAQNFDENTIRPFIHEHASFDIFDLSEAILSQQKTKALKILNSILAENDKPPLILWAIKRELRIISQLKNTQPTYHQKIFKDNNIWPSKQKFYISLANRVSIDKISTGFEKCLEVDLYIKGAKKGNIRLKLNEIIFEIF</sequence>
<evidence type="ECO:0000256" key="5">
    <source>
        <dbReference type="NCBIfam" id="TIGR01128"/>
    </source>
</evidence>
<feature type="domain" description="DNA polymerase III delta N-terminal" evidence="6">
    <location>
        <begin position="21"/>
        <end position="134"/>
    </location>
</feature>
<dbReference type="Proteomes" id="UP000683421">
    <property type="component" value="Chromosome"/>
</dbReference>
<gene>
    <name evidence="8" type="primary">holA</name>
    <name evidence="8" type="ORF">KQR59_00830</name>
</gene>
<dbReference type="PANTHER" id="PTHR34388">
    <property type="entry name" value="DNA POLYMERASE III SUBUNIT DELTA"/>
    <property type="match status" value="1"/>
</dbReference>
<dbReference type="KEGG" id="fsr:KQR59_00830"/>
<evidence type="ECO:0000313" key="8">
    <source>
        <dbReference type="EMBL" id="QWU99459.1"/>
    </source>
</evidence>
<keyword evidence="9" id="KW-1185">Reference proteome</keyword>
<dbReference type="InterPro" id="IPR005790">
    <property type="entry name" value="DNA_polIII_delta"/>
</dbReference>
<dbReference type="NCBIfam" id="TIGR01128">
    <property type="entry name" value="holA"/>
    <property type="match status" value="1"/>
</dbReference>
<reference evidence="8 9" key="1">
    <citation type="submission" date="2021-06" db="EMBL/GenBank/DDBJ databases">
        <title>Ulceroglandular infection and bacteremia caused by Francisella salimarina in an immunocompromised patient, France.</title>
        <authorList>
            <person name="Hennebique A."/>
            <person name="Caspar Y."/>
            <person name="Maurin M."/>
            <person name="Boisset S."/>
            <person name="Pelloux I."/>
            <person name="Gallego-Hernanz M.P."/>
            <person name="Burucoa C."/>
            <person name="Cazenave-Roblot F."/>
            <person name="Plouzeau C."/>
            <person name="Rammaert B."/>
        </authorList>
    </citation>
    <scope>NUCLEOTIDE SEQUENCE [LARGE SCALE GENOMIC DNA]</scope>
    <source>
        <strain evidence="8 9">CHUGA-F75</strain>
    </source>
</reference>
<dbReference type="PANTHER" id="PTHR34388:SF1">
    <property type="entry name" value="DNA POLYMERASE III SUBUNIT DELTA"/>
    <property type="match status" value="1"/>
</dbReference>
<keyword evidence="4" id="KW-0239">DNA-directed DNA polymerase</keyword>